<organism evidence="4 5">
    <name type="scientific">Solanum commersonii</name>
    <name type="common">Commerson's wild potato</name>
    <name type="synonym">Commerson's nightshade</name>
    <dbReference type="NCBI Taxonomy" id="4109"/>
    <lineage>
        <taxon>Eukaryota</taxon>
        <taxon>Viridiplantae</taxon>
        <taxon>Streptophyta</taxon>
        <taxon>Embryophyta</taxon>
        <taxon>Tracheophyta</taxon>
        <taxon>Spermatophyta</taxon>
        <taxon>Magnoliopsida</taxon>
        <taxon>eudicotyledons</taxon>
        <taxon>Gunneridae</taxon>
        <taxon>Pentapetalae</taxon>
        <taxon>asterids</taxon>
        <taxon>lamiids</taxon>
        <taxon>Solanales</taxon>
        <taxon>Solanaceae</taxon>
        <taxon>Solanoideae</taxon>
        <taxon>Solaneae</taxon>
        <taxon>Solanum</taxon>
    </lineage>
</organism>
<proteinExistence type="inferred from homology"/>
<comment type="caution">
    <text evidence="4">The sequence shown here is derived from an EMBL/GenBank/DDBJ whole genome shotgun (WGS) entry which is preliminary data.</text>
</comment>
<dbReference type="InterPro" id="IPR008584">
    <property type="entry name" value="CXXC_Zn-binding_euk"/>
</dbReference>
<name>A0A9J6A568_SOLCO</name>
<dbReference type="SUPFAM" id="SSF141678">
    <property type="entry name" value="MAL13P1.257-like"/>
    <property type="match status" value="1"/>
</dbReference>
<keyword evidence="2" id="KW-0479">Metal-binding</keyword>
<dbReference type="AlphaFoldDB" id="A0A9J6A568"/>
<sequence>MRFLLEITAEVCNIKSMAPWVGVDDPNMPYFFKLRCERCGIATKEQCVYMNVYVYHNGNRFNHIIKCKECKRVGTVELISGFGTKFTIADSGTYVPLMMFECDGMVPEDYSFNGGWKLKMGCRKAIEVNLVDNKFNGSQQEYGDLQPMVNNIKGRFTLQP</sequence>
<accession>A0A9J6A568</accession>
<comment type="similarity">
    <text evidence="1">Belongs to the UPF0587 family.</text>
</comment>
<dbReference type="Proteomes" id="UP000824120">
    <property type="component" value="Chromosome 3"/>
</dbReference>
<evidence type="ECO:0000313" key="4">
    <source>
        <dbReference type="EMBL" id="KAG5619231.1"/>
    </source>
</evidence>
<reference evidence="4 5" key="1">
    <citation type="submission" date="2020-09" db="EMBL/GenBank/DDBJ databases">
        <title>De no assembly of potato wild relative species, Solanum commersonii.</title>
        <authorList>
            <person name="Cho K."/>
        </authorList>
    </citation>
    <scope>NUCLEOTIDE SEQUENCE [LARGE SCALE GENOMIC DNA]</scope>
    <source>
        <strain evidence="4">LZ3.2</strain>
        <tissue evidence="4">Leaf</tissue>
    </source>
</reference>
<keyword evidence="3" id="KW-0862">Zinc</keyword>
<evidence type="ECO:0000256" key="1">
    <source>
        <dbReference type="ARBA" id="ARBA00007818"/>
    </source>
</evidence>
<evidence type="ECO:0000256" key="3">
    <source>
        <dbReference type="ARBA" id="ARBA00022833"/>
    </source>
</evidence>
<dbReference type="Pfam" id="PF05907">
    <property type="entry name" value="CXXC_Zn-b_euk"/>
    <property type="match status" value="1"/>
</dbReference>
<dbReference type="EMBL" id="JACXVP010000003">
    <property type="protein sequence ID" value="KAG5619231.1"/>
    <property type="molecule type" value="Genomic_DNA"/>
</dbReference>
<dbReference type="OrthoDB" id="1294311at2759"/>
<dbReference type="GO" id="GO:0008270">
    <property type="term" value="F:zinc ion binding"/>
    <property type="evidence" value="ECO:0007669"/>
    <property type="project" value="TreeGrafter"/>
</dbReference>
<gene>
    <name evidence="4" type="ORF">H5410_019055</name>
</gene>
<protein>
    <submittedName>
        <fullName evidence="4">Uncharacterized protein</fullName>
    </submittedName>
</protein>
<dbReference type="PANTHER" id="PTHR12857">
    <property type="entry name" value="CXXC MOTIF CONTAINING ZINC BINDING PROTEIN"/>
    <property type="match status" value="1"/>
</dbReference>
<evidence type="ECO:0000313" key="5">
    <source>
        <dbReference type="Proteomes" id="UP000824120"/>
    </source>
</evidence>
<evidence type="ECO:0000256" key="2">
    <source>
        <dbReference type="ARBA" id="ARBA00022723"/>
    </source>
</evidence>
<dbReference type="PANTHER" id="PTHR12857:SF0">
    <property type="entry name" value="CXXC MOTIF CONTAINING ZINC BINDING PROTEIN"/>
    <property type="match status" value="1"/>
</dbReference>
<keyword evidence="5" id="KW-1185">Reference proteome</keyword>